<reference evidence="1 2" key="1">
    <citation type="journal article" date="2009" name="Int. J. Syst. Evol. Microbiol.">
        <title>Paenibacillus contaminans sp. nov., isolated from a contaminated laboratory plate.</title>
        <authorList>
            <person name="Chou J.H."/>
            <person name="Lee J.H."/>
            <person name="Lin M.C."/>
            <person name="Chang P.S."/>
            <person name="Arun A.B."/>
            <person name="Young C.C."/>
            <person name="Chen W.M."/>
        </authorList>
    </citation>
    <scope>NUCLEOTIDE SEQUENCE [LARGE SCALE GENOMIC DNA]</scope>
    <source>
        <strain evidence="1 2">CKOBP-6</strain>
    </source>
</reference>
<evidence type="ECO:0000313" key="2">
    <source>
        <dbReference type="Proteomes" id="UP000250369"/>
    </source>
</evidence>
<gene>
    <name evidence="1" type="ORF">DQG23_10275</name>
</gene>
<evidence type="ECO:0000313" key="1">
    <source>
        <dbReference type="EMBL" id="RAV21632.1"/>
    </source>
</evidence>
<name>A0A329MPV0_9BACL</name>
<accession>A0A329MPV0</accession>
<dbReference type="OrthoDB" id="9792162at2"/>
<protein>
    <submittedName>
        <fullName evidence="1">Uncharacterized protein</fullName>
    </submittedName>
</protein>
<dbReference type="AlphaFoldDB" id="A0A329MPV0"/>
<dbReference type="Proteomes" id="UP000250369">
    <property type="component" value="Unassembled WGS sequence"/>
</dbReference>
<comment type="caution">
    <text evidence="1">The sequence shown here is derived from an EMBL/GenBank/DDBJ whole genome shotgun (WGS) entry which is preliminary data.</text>
</comment>
<organism evidence="1 2">
    <name type="scientific">Paenibacillus contaminans</name>
    <dbReference type="NCBI Taxonomy" id="450362"/>
    <lineage>
        <taxon>Bacteria</taxon>
        <taxon>Bacillati</taxon>
        <taxon>Bacillota</taxon>
        <taxon>Bacilli</taxon>
        <taxon>Bacillales</taxon>
        <taxon>Paenibacillaceae</taxon>
        <taxon>Paenibacillus</taxon>
    </lineage>
</organism>
<sequence>MQFLKPVQKLASKVDWQVSERTRMVVKYYAEYTGFSEDEVVDRFLDNIRKDPDFFAWIKGKRRKATLIKQMFADNSAES</sequence>
<keyword evidence="2" id="KW-1185">Reference proteome</keyword>
<dbReference type="EMBL" id="QMFB01000004">
    <property type="protein sequence ID" value="RAV21632.1"/>
    <property type="molecule type" value="Genomic_DNA"/>
</dbReference>
<proteinExistence type="predicted"/>
<dbReference type="RefSeq" id="WP_113030722.1">
    <property type="nucleotide sequence ID" value="NZ_QMFB01000004.1"/>
</dbReference>